<feature type="transmembrane region" description="Helical" evidence="5">
    <location>
        <begin position="169"/>
        <end position="190"/>
    </location>
</feature>
<dbReference type="Pfam" id="PF01061">
    <property type="entry name" value="ABC2_membrane"/>
    <property type="match status" value="1"/>
</dbReference>
<gene>
    <name evidence="7" type="ORF">LIZ65_08760</name>
</gene>
<dbReference type="RefSeq" id="WP_066737707.1">
    <property type="nucleotide sequence ID" value="NZ_JAJCIQ010000005.1"/>
</dbReference>
<feature type="transmembrane region" description="Helical" evidence="5">
    <location>
        <begin position="230"/>
        <end position="249"/>
    </location>
</feature>
<evidence type="ECO:0000256" key="1">
    <source>
        <dbReference type="ARBA" id="ARBA00004141"/>
    </source>
</evidence>
<comment type="subcellular location">
    <subcellularLocation>
        <location evidence="1">Membrane</location>
        <topology evidence="1">Multi-pass membrane protein</topology>
    </subcellularLocation>
</comment>
<evidence type="ECO:0000256" key="5">
    <source>
        <dbReference type="SAM" id="Phobius"/>
    </source>
</evidence>
<keyword evidence="2 5" id="KW-0812">Transmembrane</keyword>
<feature type="transmembrane region" description="Helical" evidence="5">
    <location>
        <begin position="108"/>
        <end position="129"/>
    </location>
</feature>
<keyword evidence="8" id="KW-1185">Reference proteome</keyword>
<keyword evidence="4 5" id="KW-0472">Membrane</keyword>
<reference evidence="7 8" key="1">
    <citation type="submission" date="2021-10" db="EMBL/GenBank/DDBJ databases">
        <title>Collection of gut derived symbiotic bacterial strains cultured from healthy donors.</title>
        <authorList>
            <person name="Lin H."/>
            <person name="Littmann E."/>
            <person name="Kohout C."/>
            <person name="Pamer E.G."/>
        </authorList>
    </citation>
    <scope>NUCLEOTIDE SEQUENCE [LARGE SCALE GENOMIC DNA]</scope>
    <source>
        <strain evidence="7 8">DFI.1.165</strain>
    </source>
</reference>
<organism evidence="7 8">
    <name type="scientific">Bariatricus massiliensis</name>
    <dbReference type="NCBI Taxonomy" id="1745713"/>
    <lineage>
        <taxon>Bacteria</taxon>
        <taxon>Bacillati</taxon>
        <taxon>Bacillota</taxon>
        <taxon>Clostridia</taxon>
        <taxon>Lachnospirales</taxon>
        <taxon>Lachnospiraceae</taxon>
        <taxon>Bariatricus</taxon>
    </lineage>
</organism>
<feature type="domain" description="ABC-2 type transporter transmembrane" evidence="6">
    <location>
        <begin position="10"/>
        <end position="212"/>
    </location>
</feature>
<proteinExistence type="predicted"/>
<evidence type="ECO:0000313" key="7">
    <source>
        <dbReference type="EMBL" id="MCB7387379.1"/>
    </source>
</evidence>
<evidence type="ECO:0000256" key="2">
    <source>
        <dbReference type="ARBA" id="ARBA00022692"/>
    </source>
</evidence>
<feature type="transmembrane region" description="Helical" evidence="5">
    <location>
        <begin position="58"/>
        <end position="76"/>
    </location>
</feature>
<sequence length="256" mass="27948">MKTKKCNARLIVYELVNLAGNPFIAFFGCIFPILMLLIMSNAITGDVPESMVPKVNTAIFITMSLIVSMAVVLLGHSANYSQEMEKEIPVRLNLFGIPQRSIMLAKGIAQAVVLTLGLFFYTAIAYLTLDMEVPAVSTALCLLLCHYILAAIFFGIAHGLSGILKKFGPTYAITMVFYFGAMILCGMMGVQTNELPKALQYVAGLLPMSYIGSDFIDFWQGGSYNFGPMIQSYLFLGAVCGILLLAAGYKNRRVAK</sequence>
<dbReference type="InterPro" id="IPR013525">
    <property type="entry name" value="ABC2_TM"/>
</dbReference>
<dbReference type="PROSITE" id="PS51257">
    <property type="entry name" value="PROKAR_LIPOPROTEIN"/>
    <property type="match status" value="1"/>
</dbReference>
<comment type="caution">
    <text evidence="7">The sequence shown here is derived from an EMBL/GenBank/DDBJ whole genome shotgun (WGS) entry which is preliminary data.</text>
</comment>
<evidence type="ECO:0000256" key="4">
    <source>
        <dbReference type="ARBA" id="ARBA00023136"/>
    </source>
</evidence>
<dbReference type="EMBL" id="JAJCIS010000004">
    <property type="protein sequence ID" value="MCB7387379.1"/>
    <property type="molecule type" value="Genomic_DNA"/>
</dbReference>
<protein>
    <submittedName>
        <fullName evidence="7">ABC transporter permease</fullName>
    </submittedName>
</protein>
<keyword evidence="3 5" id="KW-1133">Transmembrane helix</keyword>
<feature type="transmembrane region" description="Helical" evidence="5">
    <location>
        <begin position="135"/>
        <end position="157"/>
    </location>
</feature>
<accession>A0ABS8DGR1</accession>
<evidence type="ECO:0000313" key="8">
    <source>
        <dbReference type="Proteomes" id="UP001299546"/>
    </source>
</evidence>
<evidence type="ECO:0000259" key="6">
    <source>
        <dbReference type="Pfam" id="PF01061"/>
    </source>
</evidence>
<evidence type="ECO:0000256" key="3">
    <source>
        <dbReference type="ARBA" id="ARBA00022989"/>
    </source>
</evidence>
<name>A0ABS8DGR1_9FIRM</name>
<feature type="transmembrane region" description="Helical" evidence="5">
    <location>
        <begin position="12"/>
        <end position="38"/>
    </location>
</feature>
<dbReference type="Proteomes" id="UP001299546">
    <property type="component" value="Unassembled WGS sequence"/>
</dbReference>